<keyword evidence="2" id="KW-1185">Reference proteome</keyword>
<evidence type="ECO:0000313" key="1">
    <source>
        <dbReference type="EMBL" id="MSS27585.1"/>
    </source>
</evidence>
<dbReference type="Proteomes" id="UP000477488">
    <property type="component" value="Unassembled WGS sequence"/>
</dbReference>
<comment type="caution">
    <text evidence="1">The sequence shown here is derived from an EMBL/GenBank/DDBJ whole genome shotgun (WGS) entry which is preliminary data.</text>
</comment>
<sequence>MAKAQRYSMEQVEAGRKKLRGLASQKAGKTRAEVAELLAGDIRKAAQQGYGPKEIRDILAEAGLSVPLARIRALLNEEGKKEEGNDESSLGSL</sequence>
<protein>
    <submittedName>
        <fullName evidence="1">Uncharacterized protein</fullName>
    </submittedName>
</protein>
<name>A0A6L5XKA4_9BACT</name>
<dbReference type="EMBL" id="VUMH01000004">
    <property type="protein sequence ID" value="MSS27585.1"/>
    <property type="molecule type" value="Genomic_DNA"/>
</dbReference>
<reference evidence="1 2" key="1">
    <citation type="submission" date="2019-09" db="EMBL/GenBank/DDBJ databases">
        <title>In-depth cultivation of the pig gut microbiome towards novel bacterial diversity and tailored functional studies.</title>
        <authorList>
            <person name="Wylensek D."/>
            <person name="Hitch T.C.A."/>
            <person name="Clavel T."/>
        </authorList>
    </citation>
    <scope>NUCLEOTIDE SEQUENCE [LARGE SCALE GENOMIC DNA]</scope>
    <source>
        <strain evidence="1 2">PG-178-WT-4</strain>
    </source>
</reference>
<proteinExistence type="predicted"/>
<dbReference type="RefSeq" id="WP_154510059.1">
    <property type="nucleotide sequence ID" value="NZ_VUMH01000004.1"/>
</dbReference>
<evidence type="ECO:0000313" key="2">
    <source>
        <dbReference type="Proteomes" id="UP000477488"/>
    </source>
</evidence>
<organism evidence="1 2">
    <name type="scientific">Desulfovibrio porci</name>
    <dbReference type="NCBI Taxonomy" id="2605782"/>
    <lineage>
        <taxon>Bacteria</taxon>
        <taxon>Pseudomonadati</taxon>
        <taxon>Thermodesulfobacteriota</taxon>
        <taxon>Desulfovibrionia</taxon>
        <taxon>Desulfovibrionales</taxon>
        <taxon>Desulfovibrionaceae</taxon>
        <taxon>Desulfovibrio</taxon>
    </lineage>
</organism>
<accession>A0A6L5XKA4</accession>
<dbReference type="AlphaFoldDB" id="A0A6L5XKA4"/>
<gene>
    <name evidence="1" type="ORF">FYJ44_05870</name>
</gene>